<proteinExistence type="inferred from homology"/>
<dbReference type="GO" id="GO:0003723">
    <property type="term" value="F:RNA binding"/>
    <property type="evidence" value="ECO:0007669"/>
    <property type="project" value="UniProtKB-KW"/>
</dbReference>
<keyword evidence="8" id="KW-0539">Nucleus</keyword>
<dbReference type="Gene3D" id="3.30.230.70">
    <property type="entry name" value="GHMP Kinase, N-terminal domain"/>
    <property type="match status" value="1"/>
</dbReference>
<evidence type="ECO:0000256" key="8">
    <source>
        <dbReference type="ARBA" id="ARBA00023242"/>
    </source>
</evidence>
<dbReference type="PANTHER" id="PTHR11953">
    <property type="entry name" value="EXOSOME COMPLEX COMPONENT"/>
    <property type="match status" value="1"/>
</dbReference>
<dbReference type="InterPro" id="IPR020568">
    <property type="entry name" value="Ribosomal_Su5_D2-typ_SF"/>
</dbReference>
<dbReference type="GO" id="GO:0034475">
    <property type="term" value="P:U4 snRNA 3'-end processing"/>
    <property type="evidence" value="ECO:0007669"/>
    <property type="project" value="TreeGrafter"/>
</dbReference>
<dbReference type="GO" id="GO:0000177">
    <property type="term" value="C:cytoplasmic exosome (RNase complex)"/>
    <property type="evidence" value="ECO:0007669"/>
    <property type="project" value="TreeGrafter"/>
</dbReference>
<name>A0A085N122_9BILA</name>
<gene>
    <name evidence="10" type="ORF">M514_08380</name>
</gene>
<evidence type="ECO:0000256" key="3">
    <source>
        <dbReference type="ARBA" id="ARBA00006678"/>
    </source>
</evidence>
<evidence type="ECO:0000256" key="5">
    <source>
        <dbReference type="ARBA" id="ARBA00022552"/>
    </source>
</evidence>
<dbReference type="GO" id="GO:0071028">
    <property type="term" value="P:nuclear mRNA surveillance"/>
    <property type="evidence" value="ECO:0007669"/>
    <property type="project" value="TreeGrafter"/>
</dbReference>
<evidence type="ECO:0000256" key="2">
    <source>
        <dbReference type="ARBA" id="ARBA00004496"/>
    </source>
</evidence>
<evidence type="ECO:0000256" key="7">
    <source>
        <dbReference type="ARBA" id="ARBA00022884"/>
    </source>
</evidence>
<keyword evidence="7" id="KW-0694">RNA-binding</keyword>
<feature type="domain" description="Exoribonuclease phosphorolytic" evidence="9">
    <location>
        <begin position="38"/>
        <end position="169"/>
    </location>
</feature>
<dbReference type="Pfam" id="PF01138">
    <property type="entry name" value="RNase_PH"/>
    <property type="match status" value="1"/>
</dbReference>
<dbReference type="InterPro" id="IPR001247">
    <property type="entry name" value="ExoRNase_PH_dom1"/>
</dbReference>
<dbReference type="InterPro" id="IPR027408">
    <property type="entry name" value="PNPase/RNase_PH_dom_sf"/>
</dbReference>
<evidence type="ECO:0000256" key="1">
    <source>
        <dbReference type="ARBA" id="ARBA00004123"/>
    </source>
</evidence>
<dbReference type="GO" id="GO:0071051">
    <property type="term" value="P:poly(A)-dependent snoRNA 3'-end processing"/>
    <property type="evidence" value="ECO:0007669"/>
    <property type="project" value="TreeGrafter"/>
</dbReference>
<evidence type="ECO:0000313" key="10">
    <source>
        <dbReference type="EMBL" id="KFD63168.1"/>
    </source>
</evidence>
<dbReference type="AlphaFoldDB" id="A0A085N122"/>
<dbReference type="InterPro" id="IPR050080">
    <property type="entry name" value="RNase_PH"/>
</dbReference>
<accession>A0A085N122</accession>
<dbReference type="PANTHER" id="PTHR11953:SF2">
    <property type="entry name" value="EXOSOME COMPLEX COMPONENT MTR3"/>
    <property type="match status" value="1"/>
</dbReference>
<organism evidence="10">
    <name type="scientific">Trichuris suis</name>
    <name type="common">pig whipworm</name>
    <dbReference type="NCBI Taxonomy" id="68888"/>
    <lineage>
        <taxon>Eukaryota</taxon>
        <taxon>Metazoa</taxon>
        <taxon>Ecdysozoa</taxon>
        <taxon>Nematoda</taxon>
        <taxon>Enoplea</taxon>
        <taxon>Dorylaimia</taxon>
        <taxon>Trichinellida</taxon>
        <taxon>Trichuridae</taxon>
        <taxon>Trichuris</taxon>
    </lineage>
</organism>
<dbReference type="GO" id="GO:0006364">
    <property type="term" value="P:rRNA processing"/>
    <property type="evidence" value="ECO:0007669"/>
    <property type="project" value="UniProtKB-KW"/>
</dbReference>
<dbReference type="SUPFAM" id="SSF54211">
    <property type="entry name" value="Ribosomal protein S5 domain 2-like"/>
    <property type="match status" value="1"/>
</dbReference>
<keyword evidence="6" id="KW-0271">Exosome</keyword>
<dbReference type="EMBL" id="KL367579">
    <property type="protein sequence ID" value="KFD63168.1"/>
    <property type="molecule type" value="Genomic_DNA"/>
</dbReference>
<comment type="subcellular location">
    <subcellularLocation>
        <location evidence="2">Cytoplasm</location>
    </subcellularLocation>
    <subcellularLocation>
        <location evidence="1">Nucleus</location>
    </subcellularLocation>
</comment>
<sequence>MEMETLEGKTVPYGHFEDFPRVCLWNLPFPRLDERQHFFVKCKIVPSAAGSAYVEVEKTKVLCFVIGPSEKLVNADGQSGSSAAGILDVTVRYAPYAKRQRIHRARRDSVLDEESEIKRFAQIALFPAICLSRYPKRQIQLVVNVLEDDGNALTAALNCASLALASSTIEMFDLLISGTMIYPPDSAEAATVTSSFLLALEQFCGVHIEGVVTESEFREALGKLKHICKEVLYPAMRSALLDSLKDEQKSNG</sequence>
<dbReference type="Proteomes" id="UP000030758">
    <property type="component" value="Unassembled WGS sequence"/>
</dbReference>
<evidence type="ECO:0000256" key="4">
    <source>
        <dbReference type="ARBA" id="ARBA00022490"/>
    </source>
</evidence>
<evidence type="ECO:0000259" key="9">
    <source>
        <dbReference type="Pfam" id="PF01138"/>
    </source>
</evidence>
<keyword evidence="4" id="KW-0963">Cytoplasm</keyword>
<comment type="similarity">
    <text evidence="3">Belongs to the RNase PH family.</text>
</comment>
<dbReference type="GO" id="GO:0000176">
    <property type="term" value="C:nuclear exosome (RNase complex)"/>
    <property type="evidence" value="ECO:0007669"/>
    <property type="project" value="TreeGrafter"/>
</dbReference>
<evidence type="ECO:0000256" key="6">
    <source>
        <dbReference type="ARBA" id="ARBA00022835"/>
    </source>
</evidence>
<protein>
    <recommendedName>
        <fullName evidence="9">Exoribonuclease phosphorolytic domain-containing protein</fullName>
    </recommendedName>
</protein>
<dbReference type="GO" id="GO:0016075">
    <property type="term" value="P:rRNA catabolic process"/>
    <property type="evidence" value="ECO:0007669"/>
    <property type="project" value="TreeGrafter"/>
</dbReference>
<keyword evidence="5" id="KW-0698">rRNA processing</keyword>
<reference evidence="10" key="1">
    <citation type="journal article" date="2014" name="Nat. Genet.">
        <title>Genome and transcriptome of the porcine whipworm Trichuris suis.</title>
        <authorList>
            <person name="Jex A.R."/>
            <person name="Nejsum P."/>
            <person name="Schwarz E.M."/>
            <person name="Hu L."/>
            <person name="Young N.D."/>
            <person name="Hall R.S."/>
            <person name="Korhonen P.K."/>
            <person name="Liao S."/>
            <person name="Thamsborg S."/>
            <person name="Xia J."/>
            <person name="Xu P."/>
            <person name="Wang S."/>
            <person name="Scheerlinck J.P."/>
            <person name="Hofmann A."/>
            <person name="Sternberg P.W."/>
            <person name="Wang J."/>
            <person name="Gasser R.B."/>
        </authorList>
    </citation>
    <scope>NUCLEOTIDE SEQUENCE [LARGE SCALE GENOMIC DNA]</scope>
    <source>
        <strain evidence="10">DCEP-RM93F</strain>
    </source>
</reference>
<dbReference type="GO" id="GO:0005730">
    <property type="term" value="C:nucleolus"/>
    <property type="evidence" value="ECO:0007669"/>
    <property type="project" value="TreeGrafter"/>
</dbReference>